<gene>
    <name evidence="2" type="ORF">AXF15_06835</name>
</gene>
<proteinExistence type="predicted"/>
<dbReference type="Pfam" id="PF09350">
    <property type="entry name" value="DJC28_CD"/>
    <property type="match status" value="1"/>
</dbReference>
<sequence>MNILAELAERAILDAQRQGVFDGLAGQGRPLPPEEGPLVPEHLRMAYTVLKNAGYVPEEIQAQKDIHSLIECLERETDESRKVRQIRKIDMLMTTARIRFGGLLLEENEAYFRKVVARMSLNETQS</sequence>
<feature type="domain" description="DnaJ homologue subfamily C member 28 conserved" evidence="1">
    <location>
        <begin position="7"/>
        <end position="73"/>
    </location>
</feature>
<dbReference type="AlphaFoldDB" id="A0A0X8JQE9"/>
<dbReference type="InterPro" id="IPR018961">
    <property type="entry name" value="DnaJ_homolog_subfam-C_membr-28"/>
</dbReference>
<evidence type="ECO:0000313" key="3">
    <source>
        <dbReference type="Proteomes" id="UP000063964"/>
    </source>
</evidence>
<dbReference type="KEGG" id="doa:AXF15_06835"/>
<dbReference type="OrthoDB" id="9798476at2"/>
<dbReference type="EMBL" id="CP014230">
    <property type="protein sequence ID" value="AMD92847.1"/>
    <property type="molecule type" value="Genomic_DNA"/>
</dbReference>
<reference evidence="3" key="1">
    <citation type="submission" date="2016-02" db="EMBL/GenBank/DDBJ databases">
        <authorList>
            <person name="Holder M.E."/>
            <person name="Ajami N.J."/>
            <person name="Petrosino J.F."/>
        </authorList>
    </citation>
    <scope>NUCLEOTIDE SEQUENCE [LARGE SCALE GENOMIC DNA]</scope>
    <source>
        <strain evidence="3">DSM 12838</strain>
    </source>
</reference>
<evidence type="ECO:0000313" key="2">
    <source>
        <dbReference type="EMBL" id="AMD92847.1"/>
    </source>
</evidence>
<dbReference type="Proteomes" id="UP000063964">
    <property type="component" value="Chromosome"/>
</dbReference>
<dbReference type="STRING" id="888061.AXF15_06835"/>
<dbReference type="RefSeq" id="WP_066605151.1">
    <property type="nucleotide sequence ID" value="NZ_CP014230.1"/>
</dbReference>
<evidence type="ECO:0000259" key="1">
    <source>
        <dbReference type="Pfam" id="PF09350"/>
    </source>
</evidence>
<dbReference type="PANTHER" id="PTHR39158:SF1">
    <property type="entry name" value="DNAJ HOMOLOG SUBFAMILY C MEMBER 28"/>
    <property type="match status" value="1"/>
</dbReference>
<dbReference type="InterPro" id="IPR052573">
    <property type="entry name" value="DnaJ_C_subfamily_28"/>
</dbReference>
<organism evidence="2 3">
    <name type="scientific">Desulfomicrobium orale DSM 12838</name>
    <dbReference type="NCBI Taxonomy" id="888061"/>
    <lineage>
        <taxon>Bacteria</taxon>
        <taxon>Pseudomonadati</taxon>
        <taxon>Thermodesulfobacteriota</taxon>
        <taxon>Desulfovibrionia</taxon>
        <taxon>Desulfovibrionales</taxon>
        <taxon>Desulfomicrobiaceae</taxon>
        <taxon>Desulfomicrobium</taxon>
    </lineage>
</organism>
<keyword evidence="3" id="KW-1185">Reference proteome</keyword>
<name>A0A0X8JQE9_9BACT</name>
<accession>A0A0X8JQE9</accession>
<protein>
    <recommendedName>
        <fullName evidence="1">DnaJ homologue subfamily C member 28 conserved domain-containing protein</fullName>
    </recommendedName>
</protein>
<dbReference type="PANTHER" id="PTHR39158">
    <property type="entry name" value="OS08G0560600 PROTEIN"/>
    <property type="match status" value="1"/>
</dbReference>